<gene>
    <name evidence="1" type="ORF">GCM10009304_10940</name>
</gene>
<sequence>MESFSRAGGYLKCLAMTFVSTCAEKEITAVAHSQKDRTCQTAKNLDLAQGAGFFPDL</sequence>
<dbReference type="Proteomes" id="UP000635983">
    <property type="component" value="Unassembled WGS sequence"/>
</dbReference>
<dbReference type="AlphaFoldDB" id="A0A917PP31"/>
<accession>A0A917PP31</accession>
<dbReference type="EMBL" id="BMPO01000002">
    <property type="protein sequence ID" value="GGJ86698.1"/>
    <property type="molecule type" value="Genomic_DNA"/>
</dbReference>
<proteinExistence type="predicted"/>
<reference evidence="1" key="2">
    <citation type="submission" date="2020-09" db="EMBL/GenBank/DDBJ databases">
        <authorList>
            <person name="Sun Q."/>
            <person name="Ohkuma M."/>
        </authorList>
    </citation>
    <scope>NUCLEOTIDE SEQUENCE</scope>
    <source>
        <strain evidence="1">JCM 30078</strain>
    </source>
</reference>
<evidence type="ECO:0000313" key="2">
    <source>
        <dbReference type="Proteomes" id="UP000635983"/>
    </source>
</evidence>
<organism evidence="1 2">
    <name type="scientific">Pseudomonas matsuisoli</name>
    <dbReference type="NCBI Taxonomy" id="1515666"/>
    <lineage>
        <taxon>Bacteria</taxon>
        <taxon>Pseudomonadati</taxon>
        <taxon>Pseudomonadota</taxon>
        <taxon>Gammaproteobacteria</taxon>
        <taxon>Pseudomonadales</taxon>
        <taxon>Pseudomonadaceae</taxon>
        <taxon>Pseudomonas</taxon>
    </lineage>
</organism>
<name>A0A917PP31_9PSED</name>
<reference evidence="1" key="1">
    <citation type="journal article" date="2014" name="Int. J. Syst. Evol. Microbiol.">
        <title>Complete genome sequence of Corynebacterium casei LMG S-19264T (=DSM 44701T), isolated from a smear-ripened cheese.</title>
        <authorList>
            <consortium name="US DOE Joint Genome Institute (JGI-PGF)"/>
            <person name="Walter F."/>
            <person name="Albersmeier A."/>
            <person name="Kalinowski J."/>
            <person name="Ruckert C."/>
        </authorList>
    </citation>
    <scope>NUCLEOTIDE SEQUENCE</scope>
    <source>
        <strain evidence="1">JCM 30078</strain>
    </source>
</reference>
<comment type="caution">
    <text evidence="1">The sequence shown here is derived from an EMBL/GenBank/DDBJ whole genome shotgun (WGS) entry which is preliminary data.</text>
</comment>
<keyword evidence="2" id="KW-1185">Reference proteome</keyword>
<protein>
    <submittedName>
        <fullName evidence="1">Uncharacterized protein</fullName>
    </submittedName>
</protein>
<evidence type="ECO:0000313" key="1">
    <source>
        <dbReference type="EMBL" id="GGJ86698.1"/>
    </source>
</evidence>